<proteinExistence type="predicted"/>
<keyword evidence="4" id="KW-0418">Kinase</keyword>
<feature type="compositionally biased region" description="Basic and acidic residues" evidence="6">
    <location>
        <begin position="257"/>
        <end position="271"/>
    </location>
</feature>
<comment type="catalytic activity">
    <reaction evidence="1">
        <text>ATP + protein L-histidine = ADP + protein N-phospho-L-histidine.</text>
        <dbReference type="EC" id="2.7.13.3"/>
    </reaction>
</comment>
<reference evidence="8 9" key="1">
    <citation type="submission" date="2018-06" db="EMBL/GenBank/DDBJ databases">
        <title>Phytoactinopolyspora halophila sp. nov., a novel halophilic actinomycete isolated from a saline soil in China.</title>
        <authorList>
            <person name="Tang S.-K."/>
        </authorList>
    </citation>
    <scope>NUCLEOTIDE SEQUENCE [LARGE SCALE GENOMIC DNA]</scope>
    <source>
        <strain evidence="8 9">YIM 96934</strain>
    </source>
</reference>
<dbReference type="CDD" id="cd16917">
    <property type="entry name" value="HATPase_UhpB-NarQ-NarX-like"/>
    <property type="match status" value="1"/>
</dbReference>
<keyword evidence="9" id="KW-1185">Reference proteome</keyword>
<dbReference type="Proteomes" id="UP000250462">
    <property type="component" value="Unassembled WGS sequence"/>
</dbReference>
<dbReference type="PANTHER" id="PTHR24421">
    <property type="entry name" value="NITRATE/NITRITE SENSOR PROTEIN NARX-RELATED"/>
    <property type="match status" value="1"/>
</dbReference>
<feature type="region of interest" description="Disordered" evidence="6">
    <location>
        <begin position="133"/>
        <end position="189"/>
    </location>
</feature>
<evidence type="ECO:0000256" key="4">
    <source>
        <dbReference type="ARBA" id="ARBA00022777"/>
    </source>
</evidence>
<comment type="caution">
    <text evidence="8">The sequence shown here is derived from an EMBL/GenBank/DDBJ whole genome shotgun (WGS) entry which is preliminary data.</text>
</comment>
<accession>A0A329QC03</accession>
<feature type="domain" description="Histidine kinase/HSP90-like ATPase" evidence="7">
    <location>
        <begin position="95"/>
        <end position="218"/>
    </location>
</feature>
<evidence type="ECO:0000256" key="6">
    <source>
        <dbReference type="SAM" id="MobiDB-lite"/>
    </source>
</evidence>
<dbReference type="InterPro" id="IPR050482">
    <property type="entry name" value="Sensor_HK_TwoCompSys"/>
</dbReference>
<gene>
    <name evidence="8" type="ORF">DPM12_19995</name>
</gene>
<evidence type="ECO:0000256" key="3">
    <source>
        <dbReference type="ARBA" id="ARBA00022679"/>
    </source>
</evidence>
<evidence type="ECO:0000256" key="2">
    <source>
        <dbReference type="ARBA" id="ARBA00012438"/>
    </source>
</evidence>
<name>A0A329QC03_9ACTN</name>
<evidence type="ECO:0000256" key="1">
    <source>
        <dbReference type="ARBA" id="ARBA00000085"/>
    </source>
</evidence>
<evidence type="ECO:0000313" key="8">
    <source>
        <dbReference type="EMBL" id="RAW09864.1"/>
    </source>
</evidence>
<dbReference type="InterPro" id="IPR003594">
    <property type="entry name" value="HATPase_dom"/>
</dbReference>
<evidence type="ECO:0000256" key="5">
    <source>
        <dbReference type="ARBA" id="ARBA00023012"/>
    </source>
</evidence>
<organism evidence="8 9">
    <name type="scientific">Phytoactinopolyspora halophila</name>
    <dbReference type="NCBI Taxonomy" id="1981511"/>
    <lineage>
        <taxon>Bacteria</taxon>
        <taxon>Bacillati</taxon>
        <taxon>Actinomycetota</taxon>
        <taxon>Actinomycetes</taxon>
        <taxon>Jiangellales</taxon>
        <taxon>Jiangellaceae</taxon>
        <taxon>Phytoactinopolyspora</taxon>
    </lineage>
</organism>
<keyword evidence="5" id="KW-0902">Two-component regulatory system</keyword>
<dbReference type="EMBL" id="QMIG01000034">
    <property type="protein sequence ID" value="RAW09864.1"/>
    <property type="molecule type" value="Genomic_DNA"/>
</dbReference>
<dbReference type="PANTHER" id="PTHR24421:SF10">
    <property type="entry name" value="NITRATE_NITRITE SENSOR PROTEIN NARQ"/>
    <property type="match status" value="1"/>
</dbReference>
<dbReference type="GO" id="GO:0004673">
    <property type="term" value="F:protein histidine kinase activity"/>
    <property type="evidence" value="ECO:0007669"/>
    <property type="project" value="UniProtKB-EC"/>
</dbReference>
<evidence type="ECO:0000313" key="9">
    <source>
        <dbReference type="Proteomes" id="UP000250462"/>
    </source>
</evidence>
<evidence type="ECO:0000259" key="7">
    <source>
        <dbReference type="Pfam" id="PF02518"/>
    </source>
</evidence>
<dbReference type="Pfam" id="PF02518">
    <property type="entry name" value="HATPase_c"/>
    <property type="match status" value="1"/>
</dbReference>
<feature type="compositionally biased region" description="Basic and acidic residues" evidence="6">
    <location>
        <begin position="146"/>
        <end position="182"/>
    </location>
</feature>
<dbReference type="Gene3D" id="3.30.565.10">
    <property type="entry name" value="Histidine kinase-like ATPase, C-terminal domain"/>
    <property type="match status" value="1"/>
</dbReference>
<feature type="region of interest" description="Disordered" evidence="6">
    <location>
        <begin position="223"/>
        <end position="284"/>
    </location>
</feature>
<feature type="region of interest" description="Disordered" evidence="6">
    <location>
        <begin position="1"/>
        <end position="48"/>
    </location>
</feature>
<sequence>MRHLLGVLRAEPAGDDVGGGQSGDDRAGDGRSGAANARDDDPQRPTRAGVGIDLDAALAPRPGMTDLDALADRVRRAGVGVNLRMSVPHRLPDGVELSIYRIVQEALTNAVKHAAPTTCQVRIDDDAGTVTIDVYDDGPGGGRQQYEGRHDDHGPAHSAEHLDQPGARDDPDRSPDRPDRPAGHGLIGMHERVMVYGGTFNAGPRREGGFAVHATLPYTVPDPPIPAHLATGSETPDADQADPARPGAEGQGVDEANPERAEDVRPDRARTDVAGPPRQHGGTT</sequence>
<dbReference type="AlphaFoldDB" id="A0A329QC03"/>
<dbReference type="SUPFAM" id="SSF55874">
    <property type="entry name" value="ATPase domain of HSP90 chaperone/DNA topoisomerase II/histidine kinase"/>
    <property type="match status" value="1"/>
</dbReference>
<keyword evidence="3" id="KW-0808">Transferase</keyword>
<dbReference type="InterPro" id="IPR036890">
    <property type="entry name" value="HATPase_C_sf"/>
</dbReference>
<dbReference type="EC" id="2.7.13.3" evidence="2"/>
<protein>
    <recommendedName>
        <fullName evidence="2">histidine kinase</fullName>
        <ecNumber evidence="2">2.7.13.3</ecNumber>
    </recommendedName>
</protein>
<dbReference type="GO" id="GO:0000160">
    <property type="term" value="P:phosphorelay signal transduction system"/>
    <property type="evidence" value="ECO:0007669"/>
    <property type="project" value="UniProtKB-KW"/>
</dbReference>